<dbReference type="Gene3D" id="3.30.300.20">
    <property type="match status" value="1"/>
</dbReference>
<sequence>MREMVEYIVKQIVDNPEEVKVEEIKTEKIILLEVSVAKEDMGKVIGKGGRIATALRTLLGAAAAKLKKRAMLEILEERTSTMEQ</sequence>
<dbReference type="InterPro" id="IPR015946">
    <property type="entry name" value="KH_dom-like_a/b"/>
</dbReference>
<reference evidence="3" key="1">
    <citation type="journal article" date="2015" name="Nature">
        <title>Complex archaea that bridge the gap between prokaryotes and eukaryotes.</title>
        <authorList>
            <person name="Spang A."/>
            <person name="Saw J.H."/>
            <person name="Jorgensen S.L."/>
            <person name="Zaremba-Niedzwiedzka K."/>
            <person name="Martijn J."/>
            <person name="Lind A.E."/>
            <person name="van Eijk R."/>
            <person name="Schleper C."/>
            <person name="Guy L."/>
            <person name="Ettema T.J."/>
        </authorList>
    </citation>
    <scope>NUCLEOTIDE SEQUENCE</scope>
</reference>
<protein>
    <submittedName>
        <fullName evidence="3">Uncharacterized protein</fullName>
    </submittedName>
</protein>
<dbReference type="GO" id="GO:0003723">
    <property type="term" value="F:RNA binding"/>
    <property type="evidence" value="ECO:0007669"/>
    <property type="project" value="UniProtKB-KW"/>
</dbReference>
<keyword evidence="1" id="KW-0963">Cytoplasm</keyword>
<dbReference type="AlphaFoldDB" id="A0A0F9K207"/>
<proteinExistence type="inferred from homology"/>
<dbReference type="InterPro" id="IPR009019">
    <property type="entry name" value="KH_sf_prok-type"/>
</dbReference>
<comment type="caution">
    <text evidence="3">The sequence shown here is derived from an EMBL/GenBank/DDBJ whole genome shotgun (WGS) entry which is preliminary data.</text>
</comment>
<dbReference type="HAMAP" id="MF_00088">
    <property type="entry name" value="KhpA"/>
    <property type="match status" value="1"/>
</dbReference>
<dbReference type="PROSITE" id="PS50084">
    <property type="entry name" value="KH_TYPE_1"/>
    <property type="match status" value="1"/>
</dbReference>
<organism evidence="3">
    <name type="scientific">marine sediment metagenome</name>
    <dbReference type="NCBI Taxonomy" id="412755"/>
    <lineage>
        <taxon>unclassified sequences</taxon>
        <taxon>metagenomes</taxon>
        <taxon>ecological metagenomes</taxon>
    </lineage>
</organism>
<evidence type="ECO:0000256" key="2">
    <source>
        <dbReference type="ARBA" id="ARBA00022884"/>
    </source>
</evidence>
<dbReference type="Pfam" id="PF13083">
    <property type="entry name" value="KH_KhpA-B"/>
    <property type="match status" value="1"/>
</dbReference>
<gene>
    <name evidence="3" type="ORF">LCGC14_1458100</name>
</gene>
<evidence type="ECO:0000256" key="1">
    <source>
        <dbReference type="ARBA" id="ARBA00022490"/>
    </source>
</evidence>
<dbReference type="CDD" id="cd22533">
    <property type="entry name" value="KH-II_YlqC-like"/>
    <property type="match status" value="1"/>
</dbReference>
<dbReference type="EMBL" id="LAZR01010120">
    <property type="protein sequence ID" value="KKM68711.1"/>
    <property type="molecule type" value="Genomic_DNA"/>
</dbReference>
<dbReference type="SUPFAM" id="SSF54814">
    <property type="entry name" value="Prokaryotic type KH domain (KH-domain type II)"/>
    <property type="match status" value="1"/>
</dbReference>
<keyword evidence="2" id="KW-0694">RNA-binding</keyword>
<accession>A0A0F9K207</accession>
<dbReference type="InterPro" id="IPR020627">
    <property type="entry name" value="KhpA"/>
</dbReference>
<dbReference type="PANTHER" id="PTHR34654">
    <property type="entry name" value="UPF0109 PROTEIN SCO5592"/>
    <property type="match status" value="1"/>
</dbReference>
<evidence type="ECO:0000313" key="3">
    <source>
        <dbReference type="EMBL" id="KKM68711.1"/>
    </source>
</evidence>
<name>A0A0F9K207_9ZZZZ</name>
<dbReference type="PANTHER" id="PTHR34654:SF1">
    <property type="entry name" value="RNA-BINDING PROTEIN KHPA"/>
    <property type="match status" value="1"/>
</dbReference>